<evidence type="ECO:0000313" key="2">
    <source>
        <dbReference type="EMBL" id="SKC84286.1"/>
    </source>
</evidence>
<accession>A0A1T5M7R9</accession>
<evidence type="ECO:0000256" key="1">
    <source>
        <dbReference type="SAM" id="Phobius"/>
    </source>
</evidence>
<gene>
    <name evidence="2" type="ORF">SAMN05660236_4737</name>
</gene>
<proteinExistence type="predicted"/>
<keyword evidence="1" id="KW-1133">Transmembrane helix</keyword>
<dbReference type="Proteomes" id="UP000190961">
    <property type="component" value="Unassembled WGS sequence"/>
</dbReference>
<sequence length="116" mass="12683">MKFIIQVIAIVILAFIAESFLPWYSLAIAAAIAGYFLKSRANFLAGFLAIGFLWFINAWMIDSDAAVDLAGKVALIFPLKEKNLLMLVTACLGAIVGGFATLTGSLLKTEKKRNYY</sequence>
<reference evidence="2 3" key="1">
    <citation type="submission" date="2017-02" db="EMBL/GenBank/DDBJ databases">
        <authorList>
            <person name="Peterson S.W."/>
        </authorList>
    </citation>
    <scope>NUCLEOTIDE SEQUENCE [LARGE SCALE GENOMIC DNA]</scope>
    <source>
        <strain evidence="2 3">DSM 25262</strain>
    </source>
</reference>
<dbReference type="OrthoDB" id="1525231at2"/>
<feature type="transmembrane region" description="Helical" evidence="1">
    <location>
        <begin position="84"/>
        <end position="107"/>
    </location>
</feature>
<feature type="transmembrane region" description="Helical" evidence="1">
    <location>
        <begin position="6"/>
        <end position="36"/>
    </location>
</feature>
<organism evidence="2 3">
    <name type="scientific">Ohtaekwangia koreensis</name>
    <dbReference type="NCBI Taxonomy" id="688867"/>
    <lineage>
        <taxon>Bacteria</taxon>
        <taxon>Pseudomonadati</taxon>
        <taxon>Bacteroidota</taxon>
        <taxon>Cytophagia</taxon>
        <taxon>Cytophagales</taxon>
        <taxon>Fulvivirgaceae</taxon>
        <taxon>Ohtaekwangia</taxon>
    </lineage>
</organism>
<dbReference type="EMBL" id="FUZU01000003">
    <property type="protein sequence ID" value="SKC84286.1"/>
    <property type="molecule type" value="Genomic_DNA"/>
</dbReference>
<protein>
    <submittedName>
        <fullName evidence="2">Uncharacterized protein</fullName>
    </submittedName>
</protein>
<evidence type="ECO:0000313" key="3">
    <source>
        <dbReference type="Proteomes" id="UP000190961"/>
    </source>
</evidence>
<dbReference type="STRING" id="688867.SAMN05660236_4737"/>
<feature type="transmembrane region" description="Helical" evidence="1">
    <location>
        <begin position="43"/>
        <end position="61"/>
    </location>
</feature>
<keyword evidence="1" id="KW-0472">Membrane</keyword>
<dbReference type="RefSeq" id="WP_079689232.1">
    <property type="nucleotide sequence ID" value="NZ_FUZU01000003.1"/>
</dbReference>
<name>A0A1T5M7R9_9BACT</name>
<keyword evidence="1" id="KW-0812">Transmembrane</keyword>
<keyword evidence="3" id="KW-1185">Reference proteome</keyword>
<dbReference type="AlphaFoldDB" id="A0A1T5M7R9"/>